<dbReference type="GO" id="GO:0046872">
    <property type="term" value="F:metal ion binding"/>
    <property type="evidence" value="ECO:0007669"/>
    <property type="project" value="UniProtKB-KW"/>
</dbReference>
<dbReference type="InterPro" id="IPR009045">
    <property type="entry name" value="Zn_M74/Hedgehog-like"/>
</dbReference>
<dbReference type="KEGG" id="crz:D1345_04980"/>
<evidence type="ECO:0000256" key="1">
    <source>
        <dbReference type="ARBA" id="ARBA00001362"/>
    </source>
</evidence>
<dbReference type="GO" id="GO:0006508">
    <property type="term" value="P:proteolysis"/>
    <property type="evidence" value="ECO:0007669"/>
    <property type="project" value="UniProtKB-KW"/>
</dbReference>
<dbReference type="GO" id="GO:0071555">
    <property type="term" value="P:cell wall organization"/>
    <property type="evidence" value="ECO:0007669"/>
    <property type="project" value="UniProtKB-KW"/>
</dbReference>
<evidence type="ECO:0000256" key="2">
    <source>
        <dbReference type="ARBA" id="ARBA00022670"/>
    </source>
</evidence>
<dbReference type="SUPFAM" id="SSF55166">
    <property type="entry name" value="Hedgehog/DD-peptidase"/>
    <property type="match status" value="1"/>
</dbReference>
<keyword evidence="4" id="KW-0378">Hydrolase</keyword>
<dbReference type="EMBL" id="CP031968">
    <property type="protein sequence ID" value="AXT45574.1"/>
    <property type="molecule type" value="Genomic_DNA"/>
</dbReference>
<evidence type="ECO:0000256" key="5">
    <source>
        <dbReference type="ARBA" id="ARBA00022833"/>
    </source>
</evidence>
<dbReference type="Proteomes" id="UP000259465">
    <property type="component" value="Chromosome"/>
</dbReference>
<evidence type="ECO:0000256" key="8">
    <source>
        <dbReference type="ARBA" id="ARBA00023316"/>
    </source>
</evidence>
<name>A0AAD0RPY6_9NEIS</name>
<dbReference type="PANTHER" id="PTHR43126">
    <property type="entry name" value="D-ALANYL-D-ALANINE DIPEPTIDASE"/>
    <property type="match status" value="1"/>
</dbReference>
<evidence type="ECO:0000313" key="10">
    <source>
        <dbReference type="Proteomes" id="UP000259465"/>
    </source>
</evidence>
<comment type="catalytic activity">
    <reaction evidence="1">
        <text>D-alanyl-D-alanine + H2O = 2 D-alanine</text>
        <dbReference type="Rhea" id="RHEA:20661"/>
        <dbReference type="ChEBI" id="CHEBI:15377"/>
        <dbReference type="ChEBI" id="CHEBI:57416"/>
        <dbReference type="ChEBI" id="CHEBI:57822"/>
        <dbReference type="EC" id="3.4.13.22"/>
    </reaction>
</comment>
<gene>
    <name evidence="9" type="ORF">D1345_04980</name>
</gene>
<evidence type="ECO:0000256" key="6">
    <source>
        <dbReference type="ARBA" id="ARBA00022997"/>
    </source>
</evidence>
<evidence type="ECO:0000313" key="9">
    <source>
        <dbReference type="EMBL" id="AXT45574.1"/>
    </source>
</evidence>
<keyword evidence="7" id="KW-0482">Metalloprotease</keyword>
<dbReference type="Gene3D" id="3.30.1380.10">
    <property type="match status" value="1"/>
</dbReference>
<keyword evidence="8" id="KW-0961">Cell wall biogenesis/degradation</keyword>
<reference evidence="9 10" key="1">
    <citation type="submission" date="2018-08" db="EMBL/GenBank/DDBJ databases">
        <title>Complete genome sequence of JP2-74.</title>
        <authorList>
            <person name="Wu L."/>
        </authorList>
    </citation>
    <scope>NUCLEOTIDE SEQUENCE [LARGE SCALE GENOMIC DNA]</scope>
    <source>
        <strain evidence="9 10">JP2-74</strain>
    </source>
</reference>
<organism evidence="9 10">
    <name type="scientific">Chromobacterium rhizoryzae</name>
    <dbReference type="NCBI Taxonomy" id="1778675"/>
    <lineage>
        <taxon>Bacteria</taxon>
        <taxon>Pseudomonadati</taxon>
        <taxon>Pseudomonadota</taxon>
        <taxon>Betaproteobacteria</taxon>
        <taxon>Neisseriales</taxon>
        <taxon>Chromobacteriaceae</taxon>
        <taxon>Chromobacterium</taxon>
    </lineage>
</organism>
<proteinExistence type="predicted"/>
<dbReference type="GO" id="GO:0160237">
    <property type="term" value="F:D-Ala-D-Ala dipeptidase activity"/>
    <property type="evidence" value="ECO:0007669"/>
    <property type="project" value="UniProtKB-EC"/>
</dbReference>
<evidence type="ECO:0000256" key="7">
    <source>
        <dbReference type="ARBA" id="ARBA00023049"/>
    </source>
</evidence>
<dbReference type="AlphaFoldDB" id="A0AAD0RPY6"/>
<keyword evidence="5" id="KW-0862">Zinc</keyword>
<accession>A0AAD0RPY6</accession>
<keyword evidence="3" id="KW-0479">Metal-binding</keyword>
<protein>
    <submittedName>
        <fullName evidence="9">D-Ala-D-Ala dipeptidase</fullName>
    </submittedName>
</protein>
<dbReference type="InterPro" id="IPR000755">
    <property type="entry name" value="A_A_dipeptidase"/>
</dbReference>
<dbReference type="GO" id="GO:0008237">
    <property type="term" value="F:metallopeptidase activity"/>
    <property type="evidence" value="ECO:0007669"/>
    <property type="project" value="UniProtKB-KW"/>
</dbReference>
<keyword evidence="10" id="KW-1185">Reference proteome</keyword>
<keyword evidence="6" id="KW-0224">Dipeptidase</keyword>
<evidence type="ECO:0000256" key="4">
    <source>
        <dbReference type="ARBA" id="ARBA00022801"/>
    </source>
</evidence>
<dbReference type="Pfam" id="PF01427">
    <property type="entry name" value="Peptidase_M15"/>
    <property type="match status" value="1"/>
</dbReference>
<keyword evidence="2" id="KW-0645">Protease</keyword>
<sequence length="269" mass="30115">MDLPMPLAGGLLGRFGFRLGVAMWIAAVDSLLVAIDFAYPMPDALTLARMREENEPCALERADGLFPENSYYLAGRKGCAERMSARAFVARRLREAAARLAPDYGLLLFDAYRSRETQADLFQMVLDEVRAAHPDRDAAAVERQARLFAAHPDDTARFAVLPHNSGGAIDLAICRRDTGEICDFGTAFDAAEPASRTDYFEAPHDPAQGFSSERWLAVRHNRRVLFNLMKQSGFSNYAEEWWHYDLGDCLWGQALGVDWVYPSMELEPS</sequence>
<evidence type="ECO:0000256" key="3">
    <source>
        <dbReference type="ARBA" id="ARBA00022723"/>
    </source>
</evidence>